<evidence type="ECO:0000256" key="6">
    <source>
        <dbReference type="ARBA" id="ARBA00023136"/>
    </source>
</evidence>
<keyword evidence="9" id="KW-1185">Reference proteome</keyword>
<comment type="subunit">
    <text evidence="7">The Tat system comprises two distinct complexes: a TatABC complex, containing multiple copies of TatA, TatB and TatC subunits, and a separate TatA complex, containing only TatA subunits. Substrates initially bind to the TatABC complex, which probably triggers association of the separate TatA complex to form the active translocon.</text>
</comment>
<keyword evidence="5 7" id="KW-0811">Translocation</keyword>
<feature type="transmembrane region" description="Helical" evidence="7">
    <location>
        <begin position="12"/>
        <end position="31"/>
    </location>
</feature>
<organism evidence="8 9">
    <name type="scientific">Microbacterium paludicola</name>
    <dbReference type="NCBI Taxonomy" id="300019"/>
    <lineage>
        <taxon>Bacteria</taxon>
        <taxon>Bacillati</taxon>
        <taxon>Actinomycetota</taxon>
        <taxon>Actinomycetes</taxon>
        <taxon>Micrococcales</taxon>
        <taxon>Microbacteriaceae</taxon>
        <taxon>Microbacterium</taxon>
    </lineage>
</organism>
<evidence type="ECO:0000256" key="5">
    <source>
        <dbReference type="ARBA" id="ARBA00023010"/>
    </source>
</evidence>
<keyword evidence="3 7" id="KW-0653">Protein transport</keyword>
<dbReference type="EMBL" id="SPQB01000012">
    <property type="protein sequence ID" value="TFU33226.1"/>
    <property type="molecule type" value="Genomic_DNA"/>
</dbReference>
<dbReference type="GO" id="GO:0065002">
    <property type="term" value="P:intracellular protein transmembrane transport"/>
    <property type="evidence" value="ECO:0007669"/>
    <property type="project" value="TreeGrafter"/>
</dbReference>
<dbReference type="PRINTS" id="PR01840">
    <property type="entry name" value="TATCFAMILY"/>
</dbReference>
<keyword evidence="7" id="KW-1003">Cell membrane</keyword>
<dbReference type="HAMAP" id="MF_00902">
    <property type="entry name" value="TatC"/>
    <property type="match status" value="1"/>
</dbReference>
<dbReference type="GO" id="GO:0009977">
    <property type="term" value="F:proton motive force dependent protein transmembrane transporter activity"/>
    <property type="evidence" value="ECO:0007669"/>
    <property type="project" value="TreeGrafter"/>
</dbReference>
<comment type="function">
    <text evidence="7">Part of the twin-arginine translocation (Tat) system that transports large folded proteins containing a characteristic twin-arginine motif in their signal peptide across membranes. Together with TatB, TatC is part of a receptor directly interacting with Tat signal peptides.</text>
</comment>
<dbReference type="PANTHER" id="PTHR30371:SF0">
    <property type="entry name" value="SEC-INDEPENDENT PROTEIN TRANSLOCASE PROTEIN TATC, CHLOROPLASTIC-RELATED"/>
    <property type="match status" value="1"/>
</dbReference>
<feature type="transmembrane region" description="Helical" evidence="7">
    <location>
        <begin position="158"/>
        <end position="180"/>
    </location>
</feature>
<evidence type="ECO:0000256" key="4">
    <source>
        <dbReference type="ARBA" id="ARBA00022989"/>
    </source>
</evidence>
<keyword evidence="6 7" id="KW-0472">Membrane</keyword>
<feature type="transmembrane region" description="Helical" evidence="7">
    <location>
        <begin position="192"/>
        <end position="210"/>
    </location>
</feature>
<keyword evidence="7" id="KW-0813">Transport</keyword>
<dbReference type="Pfam" id="PF00902">
    <property type="entry name" value="TatC"/>
    <property type="match status" value="1"/>
</dbReference>
<evidence type="ECO:0000256" key="1">
    <source>
        <dbReference type="ARBA" id="ARBA00004141"/>
    </source>
</evidence>
<comment type="similarity">
    <text evidence="7">Belongs to the TatC family.</text>
</comment>
<reference evidence="8 9" key="1">
    <citation type="submission" date="2019-03" db="EMBL/GenBank/DDBJ databases">
        <title>Diversity of the mouse oral microbiome.</title>
        <authorList>
            <person name="Joseph S."/>
            <person name="Aduse-Opoku J."/>
            <person name="Curtis M."/>
            <person name="Wade W."/>
            <person name="Hashim A."/>
        </authorList>
    </citation>
    <scope>NUCLEOTIDE SEQUENCE [LARGE SCALE GENOMIC DNA]</scope>
    <source>
        <strain evidence="8 9">P1012</strain>
    </source>
</reference>
<comment type="caution">
    <text evidence="8">The sequence shown here is derived from an EMBL/GenBank/DDBJ whole genome shotgun (WGS) entry which is preliminary data.</text>
</comment>
<name>A0A4Y9FY55_9MICO</name>
<accession>A0A4Y9FY55</accession>
<keyword evidence="4 7" id="KW-1133">Transmembrane helix</keyword>
<dbReference type="AlphaFoldDB" id="A0A4Y9FY55"/>
<feature type="transmembrane region" description="Helical" evidence="7">
    <location>
        <begin position="72"/>
        <end position="93"/>
    </location>
</feature>
<protein>
    <recommendedName>
        <fullName evidence="7">Sec-independent protein translocase protein TatC</fullName>
    </recommendedName>
</protein>
<gene>
    <name evidence="7 8" type="primary">tatC</name>
    <name evidence="8" type="ORF">E4U02_06820</name>
</gene>
<sequence length="252" mass="27735">MSLADHLIELRRRLMIAAAALVVGMVVAFFVTDPIIQFLLHPIELVAEELGDDFTRLTYTGATSSFDMRLRIAFAIGLLISAPIWLWQIWAYVMPGLTRREVRYTIGFMATAVPLFFAGCAVAVLILPHILLIMASFVPESQYASQIYDAERYYDLVFKTLIAVGIAFVTPVFLVALNLAGILSAVEILKGWRVAIVVATAFSAVATPAADVVSMLMLAAVLVVLYFAAVGVAFLFDRRKRKREDALLTEAT</sequence>
<dbReference type="RefSeq" id="WP_135114146.1">
    <property type="nucleotide sequence ID" value="NZ_BAAANG010000003.1"/>
</dbReference>
<dbReference type="PANTHER" id="PTHR30371">
    <property type="entry name" value="SEC-INDEPENDENT PROTEIN TRANSLOCASE PROTEIN TATC"/>
    <property type="match status" value="1"/>
</dbReference>
<evidence type="ECO:0000256" key="2">
    <source>
        <dbReference type="ARBA" id="ARBA00022692"/>
    </source>
</evidence>
<proteinExistence type="inferred from homology"/>
<dbReference type="Proteomes" id="UP000298358">
    <property type="component" value="Unassembled WGS sequence"/>
</dbReference>
<evidence type="ECO:0000313" key="8">
    <source>
        <dbReference type="EMBL" id="TFU33226.1"/>
    </source>
</evidence>
<dbReference type="GO" id="GO:0043953">
    <property type="term" value="P:protein transport by the Tat complex"/>
    <property type="evidence" value="ECO:0007669"/>
    <property type="project" value="UniProtKB-UniRule"/>
</dbReference>
<comment type="subcellular location">
    <subcellularLocation>
        <location evidence="7">Cell membrane</location>
        <topology evidence="7">Multi-pass membrane protein</topology>
    </subcellularLocation>
    <subcellularLocation>
        <location evidence="1">Membrane</location>
        <topology evidence="1">Multi-pass membrane protein</topology>
    </subcellularLocation>
</comment>
<dbReference type="NCBIfam" id="TIGR00945">
    <property type="entry name" value="tatC"/>
    <property type="match status" value="1"/>
</dbReference>
<keyword evidence="2 7" id="KW-0812">Transmembrane</keyword>
<feature type="transmembrane region" description="Helical" evidence="7">
    <location>
        <begin position="216"/>
        <end position="236"/>
    </location>
</feature>
<dbReference type="GO" id="GO:0033281">
    <property type="term" value="C:TAT protein transport complex"/>
    <property type="evidence" value="ECO:0007669"/>
    <property type="project" value="UniProtKB-UniRule"/>
</dbReference>
<evidence type="ECO:0000256" key="7">
    <source>
        <dbReference type="HAMAP-Rule" id="MF_00902"/>
    </source>
</evidence>
<feature type="transmembrane region" description="Helical" evidence="7">
    <location>
        <begin position="105"/>
        <end position="138"/>
    </location>
</feature>
<evidence type="ECO:0000256" key="3">
    <source>
        <dbReference type="ARBA" id="ARBA00022927"/>
    </source>
</evidence>
<dbReference type="OrthoDB" id="9777044at2"/>
<dbReference type="InterPro" id="IPR002033">
    <property type="entry name" value="TatC"/>
</dbReference>
<evidence type="ECO:0000313" key="9">
    <source>
        <dbReference type="Proteomes" id="UP000298358"/>
    </source>
</evidence>